<comment type="catalytic activity">
    <reaction evidence="13">
        <text>K(+)(in) = K(+)(out)</text>
        <dbReference type="Rhea" id="RHEA:29463"/>
        <dbReference type="ChEBI" id="CHEBI:29103"/>
    </reaction>
</comment>
<evidence type="ECO:0000256" key="9">
    <source>
        <dbReference type="ARBA" id="ARBA00022989"/>
    </source>
</evidence>
<evidence type="ECO:0000256" key="15">
    <source>
        <dbReference type="ARBA" id="ARBA00047059"/>
    </source>
</evidence>
<keyword evidence="10" id="KW-0406">Ion transport</keyword>
<dbReference type="AlphaFoldDB" id="A0A8B9NZX0"/>
<keyword evidence="9 17" id="KW-1133">Transmembrane helix</keyword>
<feature type="region of interest" description="Disordered" evidence="16">
    <location>
        <begin position="418"/>
        <end position="452"/>
    </location>
</feature>
<evidence type="ECO:0000256" key="13">
    <source>
        <dbReference type="ARBA" id="ARBA00034430"/>
    </source>
</evidence>
<keyword evidence="3" id="KW-0813">Transport</keyword>
<dbReference type="InterPro" id="IPR007866">
    <property type="entry name" value="TRIC_channel"/>
</dbReference>
<evidence type="ECO:0000313" key="19">
    <source>
        <dbReference type="Proteomes" id="UP000694424"/>
    </source>
</evidence>
<evidence type="ECO:0000256" key="17">
    <source>
        <dbReference type="SAM" id="Phobius"/>
    </source>
</evidence>
<comment type="similarity">
    <text evidence="2">Belongs to the TMEM38 family.</text>
</comment>
<evidence type="ECO:0000256" key="8">
    <source>
        <dbReference type="ARBA" id="ARBA00022958"/>
    </source>
</evidence>
<dbReference type="GO" id="GO:0005267">
    <property type="term" value="F:potassium channel activity"/>
    <property type="evidence" value="ECO:0007669"/>
    <property type="project" value="UniProtKB-KW"/>
</dbReference>
<evidence type="ECO:0000256" key="6">
    <source>
        <dbReference type="ARBA" id="ARBA00022824"/>
    </source>
</evidence>
<evidence type="ECO:0000256" key="12">
    <source>
        <dbReference type="ARBA" id="ARBA00023303"/>
    </source>
</evidence>
<feature type="compositionally biased region" description="Pro residues" evidence="16">
    <location>
        <begin position="71"/>
        <end position="88"/>
    </location>
</feature>
<evidence type="ECO:0000256" key="3">
    <source>
        <dbReference type="ARBA" id="ARBA00022448"/>
    </source>
</evidence>
<keyword evidence="5 17" id="KW-0812">Transmembrane</keyword>
<dbReference type="Pfam" id="PF05197">
    <property type="entry name" value="TRIC"/>
    <property type="match status" value="1"/>
</dbReference>
<feature type="compositionally biased region" description="Basic and acidic residues" evidence="16">
    <location>
        <begin position="1"/>
        <end position="12"/>
    </location>
</feature>
<evidence type="ECO:0000256" key="11">
    <source>
        <dbReference type="ARBA" id="ARBA00023136"/>
    </source>
</evidence>
<name>A0A8B9NZX0_APTOW</name>
<keyword evidence="4" id="KW-0633">Potassium transport</keyword>
<organism evidence="18 19">
    <name type="scientific">Apteryx owenii</name>
    <name type="common">Little spotted kiwi</name>
    <dbReference type="NCBI Taxonomy" id="8824"/>
    <lineage>
        <taxon>Eukaryota</taxon>
        <taxon>Metazoa</taxon>
        <taxon>Chordata</taxon>
        <taxon>Craniata</taxon>
        <taxon>Vertebrata</taxon>
        <taxon>Euteleostomi</taxon>
        <taxon>Archelosauria</taxon>
        <taxon>Archosauria</taxon>
        <taxon>Dinosauria</taxon>
        <taxon>Saurischia</taxon>
        <taxon>Theropoda</taxon>
        <taxon>Coelurosauria</taxon>
        <taxon>Aves</taxon>
        <taxon>Palaeognathae</taxon>
        <taxon>Apterygiformes</taxon>
        <taxon>Apterygidae</taxon>
        <taxon>Apteryx</taxon>
    </lineage>
</organism>
<feature type="region of interest" description="Disordered" evidence="16">
    <location>
        <begin position="1"/>
        <end position="136"/>
    </location>
</feature>
<accession>A0A8B9NZX0</accession>
<comment type="function">
    <text evidence="14">Intracellular monovalent cation channel required for maintenance of rapid intracellular calcium release. Acts as a potassium counter-ion channel that functions in synchronization with calcium release from intracellular stores. Activated by increased cytosolic Ca(2+) levels.</text>
</comment>
<comment type="subcellular location">
    <subcellularLocation>
        <location evidence="1">Endoplasmic reticulum membrane</location>
        <topology evidence="1">Multi-pass membrane protein</topology>
    </subcellularLocation>
</comment>
<evidence type="ECO:0000256" key="5">
    <source>
        <dbReference type="ARBA" id="ARBA00022692"/>
    </source>
</evidence>
<feature type="compositionally biased region" description="Basic residues" evidence="16">
    <location>
        <begin position="442"/>
        <end position="452"/>
    </location>
</feature>
<keyword evidence="19" id="KW-1185">Reference proteome</keyword>
<feature type="compositionally biased region" description="Basic and acidic residues" evidence="16">
    <location>
        <begin position="31"/>
        <end position="55"/>
    </location>
</feature>
<keyword evidence="6" id="KW-0256">Endoplasmic reticulum</keyword>
<evidence type="ECO:0000256" key="10">
    <source>
        <dbReference type="ARBA" id="ARBA00023065"/>
    </source>
</evidence>
<sequence length="452" mass="49015">MSENKQLCRKDFGGCNPSQTTREPGIPGYFEKGKQRLSRDGRYLKREDEAAERKGTSCPLAAVGTRHPSTPSRPVPSRPLGPATPSPPRRAVRPAPRPAPCSAAVADGGRQGSRFLPPLPPTSPLSASSVSPPLVPLPESRRHGAVAGAAALLPPAHVSLLRPGALRGLRHDAEGAARNLKGTCISWMDNWDSEQVLVTERAVEVSVRSPVACWFSAMLYCFGGSVLSSLMLAEPPVAFLAKGTNVLLASSVWYLVFYCPQDTFYRCFAFLPLRLLVAGMKEVTRTWKITAGIAHADSHFKNAWLVMVAVGWARGAGGGLISNFEQLVRGVWKPETNELLKMSYPVKVTLIGAVLFTLQHSQYLPIARHNLMFLYTIFLVVTKVTMMLTRSAASPFAPLEATLGHMFFGMQQTPSKLKAEGAVSSNGSSVCDRSSSGQHRDGVKKRQAKRTE</sequence>
<feature type="transmembrane region" description="Helical" evidence="17">
    <location>
        <begin position="239"/>
        <end position="257"/>
    </location>
</feature>
<dbReference type="PANTHER" id="PTHR12454">
    <property type="entry name" value="TRIMERIC INTRACELLULAR CATION CHANNEL"/>
    <property type="match status" value="1"/>
</dbReference>
<evidence type="ECO:0000256" key="1">
    <source>
        <dbReference type="ARBA" id="ARBA00004477"/>
    </source>
</evidence>
<feature type="transmembrane region" description="Helical" evidence="17">
    <location>
        <begin position="370"/>
        <end position="388"/>
    </location>
</feature>
<dbReference type="Ensembl" id="ENSAOWT00000004665.1">
    <property type="protein sequence ID" value="ENSAOWP00000004087.1"/>
    <property type="gene ID" value="ENSAOWG00000002850.1"/>
</dbReference>
<protein>
    <submittedName>
        <fullName evidence="18">Transmembrane protein 38B</fullName>
    </submittedName>
</protein>
<reference evidence="18" key="1">
    <citation type="submission" date="2025-08" db="UniProtKB">
        <authorList>
            <consortium name="Ensembl"/>
        </authorList>
    </citation>
    <scope>IDENTIFICATION</scope>
</reference>
<feature type="compositionally biased region" description="Polar residues" evidence="16">
    <location>
        <begin position="423"/>
        <end position="437"/>
    </location>
</feature>
<keyword evidence="11 17" id="KW-0472">Membrane</keyword>
<evidence type="ECO:0000256" key="14">
    <source>
        <dbReference type="ARBA" id="ARBA00045968"/>
    </source>
</evidence>
<dbReference type="Proteomes" id="UP000694424">
    <property type="component" value="Unplaced"/>
</dbReference>
<evidence type="ECO:0000256" key="16">
    <source>
        <dbReference type="SAM" id="MobiDB-lite"/>
    </source>
</evidence>
<evidence type="ECO:0000256" key="4">
    <source>
        <dbReference type="ARBA" id="ARBA00022538"/>
    </source>
</evidence>
<dbReference type="GO" id="GO:0005789">
    <property type="term" value="C:endoplasmic reticulum membrane"/>
    <property type="evidence" value="ECO:0007669"/>
    <property type="project" value="UniProtKB-SubCell"/>
</dbReference>
<keyword evidence="12" id="KW-0407">Ion channel</keyword>
<evidence type="ECO:0000313" key="18">
    <source>
        <dbReference type="Ensembl" id="ENSAOWP00000004087.1"/>
    </source>
</evidence>
<keyword evidence="7" id="KW-0631">Potassium channel</keyword>
<keyword evidence="8" id="KW-0630">Potassium</keyword>
<comment type="subunit">
    <text evidence="15">Homotrimer; conformation seems to be controled by binding to diacylglycerol (DAG).</text>
</comment>
<feature type="transmembrane region" description="Helical" evidence="17">
    <location>
        <begin position="214"/>
        <end position="232"/>
    </location>
</feature>
<reference evidence="18" key="2">
    <citation type="submission" date="2025-09" db="UniProtKB">
        <authorList>
            <consortium name="Ensembl"/>
        </authorList>
    </citation>
    <scope>IDENTIFICATION</scope>
</reference>
<proteinExistence type="inferred from homology"/>
<evidence type="ECO:0000256" key="7">
    <source>
        <dbReference type="ARBA" id="ARBA00022826"/>
    </source>
</evidence>
<dbReference type="PANTHER" id="PTHR12454:SF5">
    <property type="entry name" value="TRIMERIC INTRACELLULAR CATION CHANNEL TYPE B"/>
    <property type="match status" value="1"/>
</dbReference>
<evidence type="ECO:0000256" key="2">
    <source>
        <dbReference type="ARBA" id="ARBA00005766"/>
    </source>
</evidence>
<dbReference type="GO" id="GO:0042802">
    <property type="term" value="F:identical protein binding"/>
    <property type="evidence" value="ECO:0007669"/>
    <property type="project" value="InterPro"/>
</dbReference>